<dbReference type="AlphaFoldDB" id="A0A4Y9AA20"/>
<keyword evidence="1" id="KW-0472">Membrane</keyword>
<name>A0A4Y9AA20_9BACI</name>
<gene>
    <name evidence="2" type="ORF">E4U82_10660</name>
</gene>
<dbReference type="OrthoDB" id="2719693at2"/>
<reference evidence="2 3" key="1">
    <citation type="submission" date="2019-03" db="EMBL/GenBank/DDBJ databases">
        <title>Genome sequence of Lentibacillus salicampi ATCC BAA-719.</title>
        <authorList>
            <person name="Maclea K.S."/>
            <person name="Simoes Junior M."/>
        </authorList>
    </citation>
    <scope>NUCLEOTIDE SEQUENCE [LARGE SCALE GENOMIC DNA]</scope>
    <source>
        <strain evidence="2 3">ATCC BAA-719</strain>
    </source>
</reference>
<keyword evidence="1" id="KW-0812">Transmembrane</keyword>
<evidence type="ECO:0000313" key="3">
    <source>
        <dbReference type="Proteomes" id="UP000298484"/>
    </source>
</evidence>
<accession>A0A4Y9AA20</accession>
<dbReference type="Proteomes" id="UP000298484">
    <property type="component" value="Unassembled WGS sequence"/>
</dbReference>
<dbReference type="EMBL" id="SRHY01000016">
    <property type="protein sequence ID" value="TFJ92738.1"/>
    <property type="molecule type" value="Genomic_DNA"/>
</dbReference>
<protein>
    <submittedName>
        <fullName evidence="2">Uncharacterized protein</fullName>
    </submittedName>
</protein>
<proteinExistence type="predicted"/>
<keyword evidence="1" id="KW-1133">Transmembrane helix</keyword>
<sequence>MSENLIAKILFVIGVAQMAAGLIIGLITVTADYYMVSWSVLFAWTAGGFVSGMLFIGFAENIRLLHSINEKTRPLERRPKQEQKVEEPQIETPQTGWVLSEDEKAKIHEAYQGEAIVEIVPSPEEDYFLVRFKSGDDYYVKVVHVGGFSVQETANADIRQSIIQWYNEKD</sequence>
<evidence type="ECO:0000313" key="2">
    <source>
        <dbReference type="EMBL" id="TFJ92738.1"/>
    </source>
</evidence>
<feature type="transmembrane region" description="Helical" evidence="1">
    <location>
        <begin position="9"/>
        <end position="29"/>
    </location>
</feature>
<keyword evidence="3" id="KW-1185">Reference proteome</keyword>
<organism evidence="2 3">
    <name type="scientific">Lentibacillus salicampi</name>
    <dbReference type="NCBI Taxonomy" id="175306"/>
    <lineage>
        <taxon>Bacteria</taxon>
        <taxon>Bacillati</taxon>
        <taxon>Bacillota</taxon>
        <taxon>Bacilli</taxon>
        <taxon>Bacillales</taxon>
        <taxon>Bacillaceae</taxon>
        <taxon>Lentibacillus</taxon>
    </lineage>
</organism>
<dbReference type="RefSeq" id="WP_135110183.1">
    <property type="nucleotide sequence ID" value="NZ_SRHY01000016.1"/>
</dbReference>
<evidence type="ECO:0000256" key="1">
    <source>
        <dbReference type="SAM" id="Phobius"/>
    </source>
</evidence>
<feature type="transmembrane region" description="Helical" evidence="1">
    <location>
        <begin position="35"/>
        <end position="59"/>
    </location>
</feature>
<comment type="caution">
    <text evidence="2">The sequence shown here is derived from an EMBL/GenBank/DDBJ whole genome shotgun (WGS) entry which is preliminary data.</text>
</comment>